<dbReference type="OrthoDB" id="6475849at2759"/>
<keyword evidence="12" id="KW-0833">Ubl conjugation pathway</keyword>
<evidence type="ECO:0000256" key="19">
    <source>
        <dbReference type="ARBA" id="ARBA00023157"/>
    </source>
</evidence>
<evidence type="ECO:0000256" key="18">
    <source>
        <dbReference type="ARBA" id="ARBA00023136"/>
    </source>
</evidence>
<evidence type="ECO:0000256" key="3">
    <source>
        <dbReference type="ARBA" id="ARBA00001947"/>
    </source>
</evidence>
<dbReference type="GO" id="GO:0008270">
    <property type="term" value="F:zinc ion binding"/>
    <property type="evidence" value="ECO:0007669"/>
    <property type="project" value="UniProtKB-KW"/>
</dbReference>
<gene>
    <name evidence="25" type="primary">ECE2</name>
    <name evidence="25" type="ORF">AV530_004925</name>
</gene>
<evidence type="ECO:0000256" key="13">
    <source>
        <dbReference type="ARBA" id="ARBA00022801"/>
    </source>
</evidence>
<evidence type="ECO:0000259" key="24">
    <source>
        <dbReference type="PROSITE" id="PS50089"/>
    </source>
</evidence>
<keyword evidence="18 23" id="KW-0472">Membrane</keyword>
<proteinExistence type="predicted"/>
<evidence type="ECO:0000256" key="16">
    <source>
        <dbReference type="ARBA" id="ARBA00023034"/>
    </source>
</evidence>
<dbReference type="InterPro" id="IPR042089">
    <property type="entry name" value="Peptidase_M13_dom_2"/>
</dbReference>
<comment type="subcellular location">
    <subcellularLocation>
        <location evidence="6">Cytoplasmic vesicle</location>
        <location evidence="6">Secretory vesicle membrane</location>
    </subcellularLocation>
    <subcellularLocation>
        <location evidence="5">Golgi apparatus membrane</location>
        <topology evidence="5">Single-pass membrane protein</topology>
    </subcellularLocation>
    <subcellularLocation>
        <location evidence="4">Membrane</location>
        <topology evidence="4">Multi-pass membrane protein</topology>
    </subcellularLocation>
</comment>
<keyword evidence="19" id="KW-1015">Disulfide bond</keyword>
<evidence type="ECO:0000256" key="14">
    <source>
        <dbReference type="ARBA" id="ARBA00022833"/>
    </source>
</evidence>
<dbReference type="STRING" id="372326.A0A1V4K3C5"/>
<dbReference type="GO" id="GO:0016485">
    <property type="term" value="P:protein processing"/>
    <property type="evidence" value="ECO:0007669"/>
    <property type="project" value="TreeGrafter"/>
</dbReference>
<keyword evidence="7" id="KW-0645">Protease</keyword>
<evidence type="ECO:0000256" key="21">
    <source>
        <dbReference type="ARBA" id="ARBA00023329"/>
    </source>
</evidence>
<dbReference type="SUPFAM" id="SSF55486">
    <property type="entry name" value="Metalloproteases ('zincins'), catalytic domain"/>
    <property type="match status" value="1"/>
</dbReference>
<keyword evidence="8" id="KW-0808">Transferase</keyword>
<feature type="domain" description="RING-type" evidence="24">
    <location>
        <begin position="1062"/>
        <end position="1099"/>
    </location>
</feature>
<keyword evidence="21" id="KW-0968">Cytoplasmic vesicle</keyword>
<dbReference type="GO" id="GO:0004222">
    <property type="term" value="F:metalloendopeptidase activity"/>
    <property type="evidence" value="ECO:0007669"/>
    <property type="project" value="UniProtKB-EC"/>
</dbReference>
<dbReference type="InterPro" id="IPR000718">
    <property type="entry name" value="Peptidase_M13"/>
</dbReference>
<evidence type="ECO:0000256" key="23">
    <source>
        <dbReference type="SAM" id="Phobius"/>
    </source>
</evidence>
<evidence type="ECO:0000256" key="7">
    <source>
        <dbReference type="ARBA" id="ARBA00022670"/>
    </source>
</evidence>
<dbReference type="Gene3D" id="1.10.1380.10">
    <property type="entry name" value="Neutral endopeptidase , domain2"/>
    <property type="match status" value="1"/>
</dbReference>
<dbReference type="Proteomes" id="UP000190648">
    <property type="component" value="Unassembled WGS sequence"/>
</dbReference>
<evidence type="ECO:0000256" key="9">
    <source>
        <dbReference type="ARBA" id="ARBA00022692"/>
    </source>
</evidence>
<sequence length="1111" mass="123882">MARMNVALQELGNAMPDYKRATLQDDEGLEPAGDGSASPESVEVGFRKGPGPLLSRLASHSQLELVLCAVAVSLALLLGIAVVALAIQYRRDPSHSMCLTDACVRVASKILEALDVETDPCQDFYQYSCGGWIKRNPLPNGRSKWSTFNSIWDQNQAIMKHLLENATFNSSSEAERKTQRYYLSCLKEQRIEELGSQPLVELIDKIGGWNVTGSWNQTSFMEVLKMVSGTYRATPFFTVYVGADSKSSNSNVIQVDQSGLFLPSRDYYLNKTANDRVLAAYLDYMVELGTLLGGTPEPTRLQMQQVLDFETQLANITVPQAERRDDEKIYHKMSIAELQALAPAIDWLDYLSYALAPLELADTEPVVVYGDTYLQQVSDLINGTDRSILNNYLIWNLVQKTASSLDQRFETAQERLLETLYGTRKSCTPRWQTCISNTDDTLGFALGSLFVKATFDRDSKSIAEEMISEIRAAFEVSLDQLDWMDEKTRQAAKEKADTIYDMIGFPDFILDNKELDDVYDGYEVSEDSFFQNMLNFYNFSAKVMADQLRKPPNRDQWSMTPQTVNAYYLPTKNGIVFPAGILQAPFYARNHPKALNFGGIGVVMGHELTHAFDDQGREYDKEGNLRPWWQNSSLEAFKNRTACMTEQYGRYTVHHEKVNGRQTLGENIADNGGLKAAYNAYKSWLQKNGEEKRLPALGLTNHQLFFVGFAQVWCSVRTPESSHEGLVTDPHSPDKYRVIGTLSNSRDFVEHFGCPLGSPMNPGKHCVPPKPGTMDAPPITPGELLCLGSSLAFSGLFYYLYRKKARVVAQIQEAPKLHVNDDLPALVSAADARCLPYVALEGIVLPAKAVLTSHYHEGLQGVIQKLLLKEHRLVWNSLARSWSESERVLSEQVYTVPFLLASPDTEAVTQVSVESPLRAICLPLETVYERFQQPAHGFRDLLGQYLSGEKPKGILETEEMLRVGAGLTGIGELALHPDGSLHLQPPARGGEYFLSLGDWQTVLAELESVSGLWKGAAMLCAAAGLAVLLHALCRAYRRARLKQEDKEPDSEEIGDGEPEDSCVICLTRPRECVLLGCGHICCCFRCFQALPARLCPICRGPIDRVVPLYQA</sequence>
<name>A0A1V4K3C5_PATFA</name>
<dbReference type="InterPro" id="IPR018497">
    <property type="entry name" value="Peptidase_M13_C"/>
</dbReference>
<evidence type="ECO:0000256" key="12">
    <source>
        <dbReference type="ARBA" id="ARBA00022786"/>
    </source>
</evidence>
<dbReference type="GO" id="GO:0061630">
    <property type="term" value="F:ubiquitin protein ligase activity"/>
    <property type="evidence" value="ECO:0007669"/>
    <property type="project" value="UniProtKB-EC"/>
</dbReference>
<dbReference type="PANTHER" id="PTHR11733">
    <property type="entry name" value="ZINC METALLOPROTEASE FAMILY M13 NEPRILYSIN-RELATED"/>
    <property type="match status" value="1"/>
</dbReference>
<dbReference type="EMBL" id="LSYS01004732">
    <property type="protein sequence ID" value="OPJ78959.1"/>
    <property type="molecule type" value="Genomic_DNA"/>
</dbReference>
<dbReference type="AlphaFoldDB" id="A0A1V4K3C5"/>
<evidence type="ECO:0000313" key="25">
    <source>
        <dbReference type="EMBL" id="OPJ78959.1"/>
    </source>
</evidence>
<dbReference type="PROSITE" id="PS50089">
    <property type="entry name" value="ZF_RING_2"/>
    <property type="match status" value="1"/>
</dbReference>
<evidence type="ECO:0000256" key="6">
    <source>
        <dbReference type="ARBA" id="ARBA00004250"/>
    </source>
</evidence>
<comment type="cofactor">
    <cofactor evidence="3">
        <name>Zn(2+)</name>
        <dbReference type="ChEBI" id="CHEBI:29105"/>
    </cofactor>
</comment>
<evidence type="ECO:0000256" key="20">
    <source>
        <dbReference type="ARBA" id="ARBA00023180"/>
    </source>
</evidence>
<evidence type="ECO:0000256" key="1">
    <source>
        <dbReference type="ARBA" id="ARBA00000900"/>
    </source>
</evidence>
<dbReference type="InterPro" id="IPR022170">
    <property type="entry name" value="MUL1-like"/>
</dbReference>
<dbReference type="GO" id="GO:0030658">
    <property type="term" value="C:transport vesicle membrane"/>
    <property type="evidence" value="ECO:0007669"/>
    <property type="project" value="UniProtKB-SubCell"/>
</dbReference>
<dbReference type="InterPro" id="IPR013083">
    <property type="entry name" value="Znf_RING/FYVE/PHD"/>
</dbReference>
<keyword evidence="9 23" id="KW-0812">Transmembrane</keyword>
<dbReference type="InterPro" id="IPR001841">
    <property type="entry name" value="Znf_RING"/>
</dbReference>
<dbReference type="InterPro" id="IPR024079">
    <property type="entry name" value="MetalloPept_cat_dom_sf"/>
</dbReference>
<evidence type="ECO:0000256" key="22">
    <source>
        <dbReference type="PROSITE-ProRule" id="PRU00175"/>
    </source>
</evidence>
<dbReference type="PANTHER" id="PTHR11733:SF127">
    <property type="entry name" value="EEF1AKMT4-ECE2 READTHROUGH TRANSCRIPT PROTEIN-RELATED"/>
    <property type="match status" value="1"/>
</dbReference>
<keyword evidence="15 23" id="KW-1133">Transmembrane helix</keyword>
<dbReference type="Gene3D" id="3.40.390.10">
    <property type="entry name" value="Collagenase (Catalytic Domain)"/>
    <property type="match status" value="1"/>
</dbReference>
<evidence type="ECO:0000313" key="26">
    <source>
        <dbReference type="Proteomes" id="UP000190648"/>
    </source>
</evidence>
<dbReference type="GO" id="GO:0005886">
    <property type="term" value="C:plasma membrane"/>
    <property type="evidence" value="ECO:0007669"/>
    <property type="project" value="TreeGrafter"/>
</dbReference>
<evidence type="ECO:0000256" key="2">
    <source>
        <dbReference type="ARBA" id="ARBA00001742"/>
    </source>
</evidence>
<keyword evidence="20" id="KW-0325">Glycoprotein</keyword>
<evidence type="ECO:0000256" key="17">
    <source>
        <dbReference type="ARBA" id="ARBA00023049"/>
    </source>
</evidence>
<dbReference type="SUPFAM" id="SSF57850">
    <property type="entry name" value="RING/U-box"/>
    <property type="match status" value="1"/>
</dbReference>
<comment type="caution">
    <text evidence="25">The sequence shown here is derived from an EMBL/GenBank/DDBJ whole genome shotgun (WGS) entry which is preliminary data.</text>
</comment>
<protein>
    <submittedName>
        <fullName evidence="25">Endothelin-converting enzyme 2 isoform A</fullName>
    </submittedName>
</protein>
<comment type="catalytic activity">
    <reaction evidence="1">
        <text>S-ubiquitinyl-[E2 ubiquitin-conjugating enzyme]-L-cysteine + [acceptor protein]-L-lysine = [E2 ubiquitin-conjugating enzyme]-L-cysteine + N(6)-ubiquitinyl-[acceptor protein]-L-lysine.</text>
        <dbReference type="EC" id="2.3.2.27"/>
    </reaction>
</comment>
<dbReference type="InterPro" id="IPR008753">
    <property type="entry name" value="Peptidase_M13_N"/>
</dbReference>
<dbReference type="Pfam" id="PF05649">
    <property type="entry name" value="Peptidase_M13_N"/>
    <property type="match status" value="1"/>
</dbReference>
<keyword evidence="26" id="KW-1185">Reference proteome</keyword>
<evidence type="ECO:0000256" key="8">
    <source>
        <dbReference type="ARBA" id="ARBA00022679"/>
    </source>
</evidence>
<dbReference type="PROSITE" id="PS51885">
    <property type="entry name" value="NEPRILYSIN"/>
    <property type="match status" value="1"/>
</dbReference>
<dbReference type="GO" id="GO:0000139">
    <property type="term" value="C:Golgi membrane"/>
    <property type="evidence" value="ECO:0007669"/>
    <property type="project" value="UniProtKB-SubCell"/>
</dbReference>
<evidence type="ECO:0000256" key="11">
    <source>
        <dbReference type="ARBA" id="ARBA00022771"/>
    </source>
</evidence>
<accession>A0A1V4K3C5</accession>
<keyword evidence="17" id="KW-0482">Metalloprotease</keyword>
<dbReference type="Gene3D" id="3.30.40.10">
    <property type="entry name" value="Zinc/RING finger domain, C3HC4 (zinc finger)"/>
    <property type="match status" value="1"/>
</dbReference>
<evidence type="ECO:0000256" key="15">
    <source>
        <dbReference type="ARBA" id="ARBA00022989"/>
    </source>
</evidence>
<keyword evidence="11 22" id="KW-0863">Zinc-finger</keyword>
<reference evidence="25 26" key="1">
    <citation type="submission" date="2016-02" db="EMBL/GenBank/DDBJ databases">
        <title>Band-tailed pigeon sequencing and assembly.</title>
        <authorList>
            <person name="Soares A.E."/>
            <person name="Novak B.J."/>
            <person name="Rice E.S."/>
            <person name="O'Connell B."/>
            <person name="Chang D."/>
            <person name="Weber S."/>
            <person name="Shapiro B."/>
        </authorList>
    </citation>
    <scope>NUCLEOTIDE SEQUENCE [LARGE SCALE GENOMIC DNA]</scope>
    <source>
        <strain evidence="25">BTP2013</strain>
        <tissue evidence="25">Blood</tissue>
    </source>
</reference>
<evidence type="ECO:0000256" key="10">
    <source>
        <dbReference type="ARBA" id="ARBA00022723"/>
    </source>
</evidence>
<keyword evidence="10" id="KW-0479">Metal-binding</keyword>
<dbReference type="PRINTS" id="PR00786">
    <property type="entry name" value="NEPRILYSIN"/>
</dbReference>
<dbReference type="Pfam" id="PF01431">
    <property type="entry name" value="Peptidase_M13"/>
    <property type="match status" value="1"/>
</dbReference>
<dbReference type="Pfam" id="PF12483">
    <property type="entry name" value="GIDE"/>
    <property type="match status" value="1"/>
</dbReference>
<dbReference type="GO" id="GO:0016567">
    <property type="term" value="P:protein ubiquitination"/>
    <property type="evidence" value="ECO:0007669"/>
    <property type="project" value="InterPro"/>
</dbReference>
<dbReference type="Pfam" id="PF13920">
    <property type="entry name" value="zf-C3HC4_3"/>
    <property type="match status" value="1"/>
</dbReference>
<feature type="transmembrane region" description="Helical" evidence="23">
    <location>
        <begin position="1012"/>
        <end position="1033"/>
    </location>
</feature>
<feature type="transmembrane region" description="Helical" evidence="23">
    <location>
        <begin position="65"/>
        <end position="89"/>
    </location>
</feature>
<comment type="catalytic activity">
    <reaction evidence="2">
        <text>Hydrolysis of the 21-Trp-|-Val-22 bond in big endothelin to form endothelin 1.</text>
        <dbReference type="EC" id="3.4.24.71"/>
    </reaction>
</comment>
<evidence type="ECO:0000256" key="4">
    <source>
        <dbReference type="ARBA" id="ARBA00004141"/>
    </source>
</evidence>
<keyword evidence="13" id="KW-0378">Hydrolase</keyword>
<dbReference type="CDD" id="cd08662">
    <property type="entry name" value="M13"/>
    <property type="match status" value="1"/>
</dbReference>
<keyword evidence="16" id="KW-0333">Golgi apparatus</keyword>
<evidence type="ECO:0000256" key="5">
    <source>
        <dbReference type="ARBA" id="ARBA00004194"/>
    </source>
</evidence>
<organism evidence="25 26">
    <name type="scientific">Patagioenas fasciata monilis</name>
    <dbReference type="NCBI Taxonomy" id="372326"/>
    <lineage>
        <taxon>Eukaryota</taxon>
        <taxon>Metazoa</taxon>
        <taxon>Chordata</taxon>
        <taxon>Craniata</taxon>
        <taxon>Vertebrata</taxon>
        <taxon>Euteleostomi</taxon>
        <taxon>Archelosauria</taxon>
        <taxon>Archosauria</taxon>
        <taxon>Dinosauria</taxon>
        <taxon>Saurischia</taxon>
        <taxon>Theropoda</taxon>
        <taxon>Coelurosauria</taxon>
        <taxon>Aves</taxon>
        <taxon>Neognathae</taxon>
        <taxon>Neoaves</taxon>
        <taxon>Columbimorphae</taxon>
        <taxon>Columbiformes</taxon>
        <taxon>Columbidae</taxon>
        <taxon>Patagioenas</taxon>
    </lineage>
</organism>
<keyword evidence="14" id="KW-0862">Zinc</keyword>